<dbReference type="InParanoid" id="A0A167J6V9"/>
<name>A0A167J6V9_PHYB8</name>
<organism evidence="2 3">
    <name type="scientific">Phycomyces blakesleeanus (strain ATCC 8743b / DSM 1359 / FGSC 10004 / NBRC 33097 / NRRL 1555)</name>
    <dbReference type="NCBI Taxonomy" id="763407"/>
    <lineage>
        <taxon>Eukaryota</taxon>
        <taxon>Fungi</taxon>
        <taxon>Fungi incertae sedis</taxon>
        <taxon>Mucoromycota</taxon>
        <taxon>Mucoromycotina</taxon>
        <taxon>Mucoromycetes</taxon>
        <taxon>Mucorales</taxon>
        <taxon>Phycomycetaceae</taxon>
        <taxon>Phycomyces</taxon>
    </lineage>
</organism>
<feature type="domain" description="Tc1-like transposase DDE" evidence="1">
    <location>
        <begin position="54"/>
        <end position="109"/>
    </location>
</feature>
<accession>A0A167J6V9</accession>
<evidence type="ECO:0000313" key="2">
    <source>
        <dbReference type="EMBL" id="OAD65318.1"/>
    </source>
</evidence>
<evidence type="ECO:0000259" key="1">
    <source>
        <dbReference type="Pfam" id="PF13358"/>
    </source>
</evidence>
<gene>
    <name evidence="2" type="ORF">PHYBLDRAFT_71012</name>
</gene>
<dbReference type="OrthoDB" id="2446457at2759"/>
<dbReference type="Pfam" id="PF13358">
    <property type="entry name" value="DDE_3"/>
    <property type="match status" value="1"/>
</dbReference>
<dbReference type="AlphaFoldDB" id="A0A167J6V9"/>
<dbReference type="GO" id="GO:0003676">
    <property type="term" value="F:nucleic acid binding"/>
    <property type="evidence" value="ECO:0007669"/>
    <property type="project" value="InterPro"/>
</dbReference>
<evidence type="ECO:0000313" key="3">
    <source>
        <dbReference type="Proteomes" id="UP000077315"/>
    </source>
</evidence>
<dbReference type="RefSeq" id="XP_018283358.1">
    <property type="nucleotide sequence ID" value="XM_018442389.1"/>
</dbReference>
<keyword evidence="3" id="KW-1185">Reference proteome</keyword>
<dbReference type="Gene3D" id="3.30.420.10">
    <property type="entry name" value="Ribonuclease H-like superfamily/Ribonuclease H"/>
    <property type="match status" value="1"/>
</dbReference>
<dbReference type="GeneID" id="29003295"/>
<sequence>MVYSRAGNVRVWCTPAQIYRRGYVRPRVQGRGGSVVVWSAFGLVEWENLKDGEFIFQEDNAPCHKDILAKEYKEDVNLPVMTWPANSSDLSSIENIWAYLECQLRARRITPMNSHLLARALQE</sequence>
<dbReference type="VEuPathDB" id="FungiDB:PHYBLDRAFT_71012"/>
<protein>
    <recommendedName>
        <fullName evidence="1">Tc1-like transposase DDE domain-containing protein</fullName>
    </recommendedName>
</protein>
<proteinExistence type="predicted"/>
<dbReference type="InterPro" id="IPR038717">
    <property type="entry name" value="Tc1-like_DDE_dom"/>
</dbReference>
<dbReference type="STRING" id="763407.A0A167J6V9"/>
<dbReference type="Proteomes" id="UP000077315">
    <property type="component" value="Unassembled WGS sequence"/>
</dbReference>
<dbReference type="InterPro" id="IPR036397">
    <property type="entry name" value="RNaseH_sf"/>
</dbReference>
<dbReference type="EMBL" id="KV441029">
    <property type="protein sequence ID" value="OAD65318.1"/>
    <property type="molecule type" value="Genomic_DNA"/>
</dbReference>
<reference evidence="3" key="1">
    <citation type="submission" date="2015-06" db="EMBL/GenBank/DDBJ databases">
        <title>Expansion of signal transduction pathways in fungi by whole-genome duplication.</title>
        <authorList>
            <consortium name="DOE Joint Genome Institute"/>
            <person name="Corrochano L.M."/>
            <person name="Kuo A."/>
            <person name="Marcet-Houben M."/>
            <person name="Polaino S."/>
            <person name="Salamov A."/>
            <person name="Villalobos J.M."/>
            <person name="Alvarez M.I."/>
            <person name="Avalos J."/>
            <person name="Benito E.P."/>
            <person name="Benoit I."/>
            <person name="Burger G."/>
            <person name="Camino L.P."/>
            <person name="Canovas D."/>
            <person name="Cerda-Olmedo E."/>
            <person name="Cheng J.-F."/>
            <person name="Dominguez A."/>
            <person name="Elias M."/>
            <person name="Eslava A.P."/>
            <person name="Glaser F."/>
            <person name="Grimwood J."/>
            <person name="Gutierrez G."/>
            <person name="Heitman J."/>
            <person name="Henrissat B."/>
            <person name="Iturriaga E.A."/>
            <person name="Lang B.F."/>
            <person name="Lavin J.L."/>
            <person name="Lee S."/>
            <person name="Li W."/>
            <person name="Lindquist E."/>
            <person name="Lopez-Garcia S."/>
            <person name="Luque E.M."/>
            <person name="Marcos A.T."/>
            <person name="Martin J."/>
            <person name="McCluskey K."/>
            <person name="Medina H.R."/>
            <person name="Miralles-Duran A."/>
            <person name="Miyazaki A."/>
            <person name="Munoz-Torres E."/>
            <person name="Oguiza J.A."/>
            <person name="Ohm R."/>
            <person name="Olmedo M."/>
            <person name="Orejas M."/>
            <person name="Ortiz-Castellanos L."/>
            <person name="Pisabarro A.G."/>
            <person name="Rodriguez-Romero J."/>
            <person name="Ruiz-Herrera J."/>
            <person name="Ruiz-Vazquez R."/>
            <person name="Sanz C."/>
            <person name="Schackwitz W."/>
            <person name="Schmutz J."/>
            <person name="Shahriari M."/>
            <person name="Shelest E."/>
            <person name="Silva-Franco F."/>
            <person name="Soanes D."/>
            <person name="Syed K."/>
            <person name="Tagua V.G."/>
            <person name="Talbot N.J."/>
            <person name="Thon M."/>
            <person name="De vries R.P."/>
            <person name="Wiebenga A."/>
            <person name="Yadav J.S."/>
            <person name="Braun E.L."/>
            <person name="Baker S."/>
            <person name="Garre V."/>
            <person name="Horwitz B."/>
            <person name="Torres-Martinez S."/>
            <person name="Idnurm A."/>
            <person name="Herrera-Estrella A."/>
            <person name="Gabaldon T."/>
            <person name="Grigoriev I.V."/>
        </authorList>
    </citation>
    <scope>NUCLEOTIDE SEQUENCE [LARGE SCALE GENOMIC DNA]</scope>
    <source>
        <strain evidence="3">NRRL 1555(-)</strain>
    </source>
</reference>